<organism evidence="1">
    <name type="scientific">uncultured Caudovirales phage</name>
    <dbReference type="NCBI Taxonomy" id="2100421"/>
    <lineage>
        <taxon>Viruses</taxon>
        <taxon>Duplodnaviria</taxon>
        <taxon>Heunggongvirae</taxon>
        <taxon>Uroviricota</taxon>
        <taxon>Caudoviricetes</taxon>
        <taxon>Peduoviridae</taxon>
        <taxon>Maltschvirus</taxon>
        <taxon>Maltschvirus maltsch</taxon>
    </lineage>
</organism>
<sequence>MATVYKVEVEIVSEWLDLTEERIEEIVKEQIESTRLSKMRVTEVVVVSRT</sequence>
<reference evidence="1" key="1">
    <citation type="submission" date="2020-04" db="EMBL/GenBank/DDBJ databases">
        <authorList>
            <person name="Chiriac C."/>
            <person name="Salcher M."/>
            <person name="Ghai R."/>
            <person name="Kavagutti S V."/>
        </authorList>
    </citation>
    <scope>NUCLEOTIDE SEQUENCE</scope>
</reference>
<proteinExistence type="predicted"/>
<protein>
    <submittedName>
        <fullName evidence="1">Uncharacterized protein</fullName>
    </submittedName>
</protein>
<accession>A0A6J5MPE1</accession>
<gene>
    <name evidence="1" type="ORF">UFOVP514_21</name>
</gene>
<dbReference type="EMBL" id="LR796477">
    <property type="protein sequence ID" value="CAB4147283.1"/>
    <property type="molecule type" value="Genomic_DNA"/>
</dbReference>
<name>A0A6J5MPE1_9CAUD</name>
<evidence type="ECO:0000313" key="1">
    <source>
        <dbReference type="EMBL" id="CAB4147283.1"/>
    </source>
</evidence>